<dbReference type="InterPro" id="IPR019734">
    <property type="entry name" value="TPR_rpt"/>
</dbReference>
<dbReference type="SMART" id="SM00028">
    <property type="entry name" value="TPR"/>
    <property type="match status" value="5"/>
</dbReference>
<evidence type="ECO:0000256" key="1">
    <source>
        <dbReference type="ARBA" id="ARBA00022737"/>
    </source>
</evidence>
<evidence type="ECO:0000313" key="4">
    <source>
        <dbReference type="Proteomes" id="UP001164557"/>
    </source>
</evidence>
<keyword evidence="2" id="KW-0802">TPR repeat</keyword>
<evidence type="ECO:0000313" key="3">
    <source>
        <dbReference type="EMBL" id="UZX30424.1"/>
    </source>
</evidence>
<accession>A0AA47B5I5</accession>
<dbReference type="SUPFAM" id="SSF48452">
    <property type="entry name" value="TPR-like"/>
    <property type="match status" value="1"/>
</dbReference>
<dbReference type="Gene3D" id="1.25.40.10">
    <property type="entry name" value="Tetratricopeptide repeat domain"/>
    <property type="match status" value="2"/>
</dbReference>
<gene>
    <name evidence="3" type="ORF">LDX53_04290</name>
</gene>
<dbReference type="PANTHER" id="PTHR45586:SF15">
    <property type="entry name" value="TPR REPEAT-CONTAINING PROTEIN YPIA"/>
    <property type="match status" value="1"/>
</dbReference>
<dbReference type="Proteomes" id="UP001164557">
    <property type="component" value="Chromosome"/>
</dbReference>
<dbReference type="EMBL" id="CP084389">
    <property type="protein sequence ID" value="UZX30424.1"/>
    <property type="molecule type" value="Genomic_DNA"/>
</dbReference>
<keyword evidence="1" id="KW-0677">Repeat</keyword>
<protein>
    <submittedName>
        <fullName evidence="3">Tetratricopeptide repeat protein</fullName>
    </submittedName>
</protein>
<sequence length="419" mass="48288">MSYSEQLLDAIERQDFSQEKILLKKALDSDEPEILASLAENLVGLGFTDLAKEVYRSLIARFPKEDLFKIYLAEILLNDGKDEDALTLLYGVKPDSAAYLDSLLVQADYYQSNGLLETAYKKLLEAAKISPDEDVVKFGLAELDYLSGRYEQALSRYQDLLKRHKTFSEVNLNDRLFQTLAKLGRYEEASRVISQNGNEILDIDSKYQAALVMLAVHKDEQAIIYLNEVIDQSPDYVNAYRLLVDAYEQQHNNEQELRSAQAGIAYNELDPVLYKKGAQAALRMNDFKTAEELLQKGIKFLPENIALRIQLSNLYVKENKDEENIALFKQLDDEDLEPQVHWNLAISYQNLDQSAKAKSEFLLAYPEFKDNSAFLKQMIRFFNTEPNAKEIVKELLEKYLKLEPEDTEMQEMYDNLNFK</sequence>
<dbReference type="RefSeq" id="WP_046327092.1">
    <property type="nucleotide sequence ID" value="NZ_CP084389.1"/>
</dbReference>
<dbReference type="AlphaFoldDB" id="A0AA47B5I5"/>
<reference evidence="3" key="1">
    <citation type="submission" date="2021-09" db="EMBL/GenBank/DDBJ databases">
        <title>Lactobacillus species from Apis mellifera, Switzerland.</title>
        <authorList>
            <person name="Pfister J."/>
            <person name="Brown A."/>
            <person name="Neumann P."/>
            <person name="Collaud A."/>
            <person name="Retschnig G."/>
            <person name="Perreten V."/>
        </authorList>
    </citation>
    <scope>NUCLEOTIDE SEQUENCE</scope>
    <source>
        <strain evidence="3">IBH002</strain>
    </source>
</reference>
<dbReference type="Pfam" id="PF13432">
    <property type="entry name" value="TPR_16"/>
    <property type="match status" value="1"/>
</dbReference>
<dbReference type="InterPro" id="IPR011990">
    <property type="entry name" value="TPR-like_helical_dom_sf"/>
</dbReference>
<name>A0AA47B5I5_9LACO</name>
<organism evidence="3 4">
    <name type="scientific">Lactobacillus helsingborgensis</name>
    <dbReference type="NCBI Taxonomy" id="1218494"/>
    <lineage>
        <taxon>Bacteria</taxon>
        <taxon>Bacillati</taxon>
        <taxon>Bacillota</taxon>
        <taxon>Bacilli</taxon>
        <taxon>Lactobacillales</taxon>
        <taxon>Lactobacillaceae</taxon>
        <taxon>Lactobacillus</taxon>
    </lineage>
</organism>
<keyword evidence="4" id="KW-1185">Reference proteome</keyword>
<evidence type="ECO:0000256" key="2">
    <source>
        <dbReference type="ARBA" id="ARBA00022803"/>
    </source>
</evidence>
<proteinExistence type="predicted"/>
<dbReference type="PANTHER" id="PTHR45586">
    <property type="entry name" value="TPR REPEAT-CONTAINING PROTEIN PA4667"/>
    <property type="match status" value="1"/>
</dbReference>
<dbReference type="InterPro" id="IPR051012">
    <property type="entry name" value="CellSynth/LPSAsmb/PSIAsmb"/>
</dbReference>